<organism evidence="2 3">
    <name type="scientific">Folsomia candida</name>
    <name type="common">Springtail</name>
    <dbReference type="NCBI Taxonomy" id="158441"/>
    <lineage>
        <taxon>Eukaryota</taxon>
        <taxon>Metazoa</taxon>
        <taxon>Ecdysozoa</taxon>
        <taxon>Arthropoda</taxon>
        <taxon>Hexapoda</taxon>
        <taxon>Collembola</taxon>
        <taxon>Entomobryomorpha</taxon>
        <taxon>Isotomoidea</taxon>
        <taxon>Isotomidae</taxon>
        <taxon>Proisotominae</taxon>
        <taxon>Folsomia</taxon>
    </lineage>
</organism>
<comment type="similarity">
    <text evidence="1">Belongs to the CFAP298 family.</text>
</comment>
<keyword evidence="3" id="KW-1185">Reference proteome</keyword>
<name>A0A226DZ42_FOLCA</name>
<evidence type="ECO:0008006" key="4">
    <source>
        <dbReference type="Google" id="ProtNLM"/>
    </source>
</evidence>
<evidence type="ECO:0000313" key="2">
    <source>
        <dbReference type="EMBL" id="OXA50722.1"/>
    </source>
</evidence>
<protein>
    <recommendedName>
        <fullName evidence="4">Cilia-and flagella-associated protein 298</fullName>
    </recommendedName>
</protein>
<evidence type="ECO:0000256" key="1">
    <source>
        <dbReference type="ARBA" id="ARBA00009619"/>
    </source>
</evidence>
<dbReference type="EMBL" id="LNIX01000008">
    <property type="protein sequence ID" value="OXA50722.1"/>
    <property type="molecule type" value="Genomic_DNA"/>
</dbReference>
<dbReference type="STRING" id="158441.A0A226DZ42"/>
<sequence>MVRLHVKCGDESHFLFDTTVTTPTDVLIPQILEIYHARLKVFRICSAIEELAAHGTALPPNIVGLTDEQVEELKLVDEWGEICLPSGGFTLEKDPIGRRNGKKPNPNMVKVLLKTVSEAKDAISKNLAQSGTPLTFSVVKEQLSLLSGAVTIVYPMSLPPHDPIRMEFEGREELEGTHDSLAVMSEAQLWFCGKEITPQKLLSDFTGKNDKTKVVVKLSKKGNGPPGREPVLSEDDRKELMLHAYRKQQEAKVSTKTLYLTYAPS</sequence>
<evidence type="ECO:0000313" key="3">
    <source>
        <dbReference type="Proteomes" id="UP000198287"/>
    </source>
</evidence>
<dbReference type="OrthoDB" id="276065at2759"/>
<accession>A0A226DZ42</accession>
<dbReference type="Pfam" id="PF11069">
    <property type="entry name" value="CFAP298"/>
    <property type="match status" value="1"/>
</dbReference>
<dbReference type="GO" id="GO:0003352">
    <property type="term" value="P:regulation of cilium movement"/>
    <property type="evidence" value="ECO:0007669"/>
    <property type="project" value="InterPro"/>
</dbReference>
<dbReference type="PANTHER" id="PTHR13238">
    <property type="entry name" value="PROTEIN C21ORF59"/>
    <property type="match status" value="1"/>
</dbReference>
<gene>
    <name evidence="2" type="ORF">Fcan01_14085</name>
</gene>
<proteinExistence type="inferred from homology"/>
<dbReference type="AlphaFoldDB" id="A0A226DZ42"/>
<reference evidence="2 3" key="1">
    <citation type="submission" date="2015-12" db="EMBL/GenBank/DDBJ databases">
        <title>The genome of Folsomia candida.</title>
        <authorList>
            <person name="Faddeeva A."/>
            <person name="Derks M.F."/>
            <person name="Anvar Y."/>
            <person name="Smit S."/>
            <person name="Van Straalen N."/>
            <person name="Roelofs D."/>
        </authorList>
    </citation>
    <scope>NUCLEOTIDE SEQUENCE [LARGE SCALE GENOMIC DNA]</scope>
    <source>
        <strain evidence="2 3">VU population</strain>
        <tissue evidence="2">Whole body</tissue>
    </source>
</reference>
<dbReference type="OMA" id="YRKQEEW"/>
<dbReference type="Proteomes" id="UP000198287">
    <property type="component" value="Unassembled WGS sequence"/>
</dbReference>
<dbReference type="InterPro" id="IPR021298">
    <property type="entry name" value="CFAP298"/>
</dbReference>
<dbReference type="PANTHER" id="PTHR13238:SF0">
    <property type="entry name" value="CILIA- AND FLAGELLA-ASSOCIATED PROTEIN 298"/>
    <property type="match status" value="1"/>
</dbReference>
<comment type="caution">
    <text evidence="2">The sequence shown here is derived from an EMBL/GenBank/DDBJ whole genome shotgun (WGS) entry which is preliminary data.</text>
</comment>